<dbReference type="InterPro" id="IPR052895">
    <property type="entry name" value="HetReg/Transcr_Mod"/>
</dbReference>
<dbReference type="PANTHER" id="PTHR24148:SF64">
    <property type="entry name" value="HETEROKARYON INCOMPATIBILITY DOMAIN-CONTAINING PROTEIN"/>
    <property type="match status" value="1"/>
</dbReference>
<dbReference type="Pfam" id="PF06985">
    <property type="entry name" value="HET"/>
    <property type="match status" value="1"/>
</dbReference>
<keyword evidence="3" id="KW-1185">Reference proteome</keyword>
<comment type="caution">
    <text evidence="2">The sequence shown here is derived from an EMBL/GenBank/DDBJ whole genome shotgun (WGS) entry which is preliminary data.</text>
</comment>
<dbReference type="EMBL" id="JAAMPI010000267">
    <property type="protein sequence ID" value="KAF4633367.1"/>
    <property type="molecule type" value="Genomic_DNA"/>
</dbReference>
<dbReference type="AlphaFoldDB" id="A0A8H4RRV9"/>
<gene>
    <name evidence="2" type="ORF">G7Y89_g4750</name>
</gene>
<dbReference type="InterPro" id="IPR010730">
    <property type="entry name" value="HET"/>
</dbReference>
<reference evidence="2 3" key="1">
    <citation type="submission" date="2020-03" db="EMBL/GenBank/DDBJ databases">
        <title>Draft Genome Sequence of Cudoniella acicularis.</title>
        <authorList>
            <person name="Buettner E."/>
            <person name="Kellner H."/>
        </authorList>
    </citation>
    <scope>NUCLEOTIDE SEQUENCE [LARGE SCALE GENOMIC DNA]</scope>
    <source>
        <strain evidence="2 3">DSM 108380</strain>
    </source>
</reference>
<organism evidence="2 3">
    <name type="scientific">Cudoniella acicularis</name>
    <dbReference type="NCBI Taxonomy" id="354080"/>
    <lineage>
        <taxon>Eukaryota</taxon>
        <taxon>Fungi</taxon>
        <taxon>Dikarya</taxon>
        <taxon>Ascomycota</taxon>
        <taxon>Pezizomycotina</taxon>
        <taxon>Leotiomycetes</taxon>
        <taxon>Helotiales</taxon>
        <taxon>Tricladiaceae</taxon>
        <taxon>Cudoniella</taxon>
    </lineage>
</organism>
<name>A0A8H4RRV9_9HELO</name>
<dbReference type="PANTHER" id="PTHR24148">
    <property type="entry name" value="ANKYRIN REPEAT DOMAIN-CONTAINING PROTEIN 39 HOMOLOG-RELATED"/>
    <property type="match status" value="1"/>
</dbReference>
<proteinExistence type="predicted"/>
<dbReference type="Pfam" id="PF26639">
    <property type="entry name" value="Het-6_barrel"/>
    <property type="match status" value="1"/>
</dbReference>
<dbReference type="Proteomes" id="UP000566819">
    <property type="component" value="Unassembled WGS sequence"/>
</dbReference>
<dbReference type="OrthoDB" id="2157530at2759"/>
<sequence>MNHLTTSLQGRFRIARLSSSLRNGSQQQCRGVSPSTTTKRPSHTLKSAVATSLLVSLGGALILAIKDNDAKSLRRSNLSEYLLESSLSEARDELSEEALSHVNDKYIYRPLPEGAITRIMVLQPGSFDETLEFYLETLTAWDDVDYEALSYAWGNPERAHKAICSKKSIGITANLDGALRRLRHSKNIRHLWVDAICINQDDKAEKAVQVNMMQEIYENAKQVNVWLGEPSGKDELAFTSLRHLRGHLKEPGKDWFRVRFGWGRDNGGRIFSGGAQQIDTYIRNREVASARNAIVLYGGRSMQWEAFADVYMKLGDYFLPVTQFGGTEAAHSLESITAIESARRAYKGPLSMSLFHILVATSSSECSDPRDKIYAVQGLARNYWSGQSASDSTLLESATKTIQLESSRNLSKGVRQIIALKTSYILPVEEVYLQFAMSDSRLYRDLRALSCATGTRSSKFGLPSWVPDWTIVENSYPFVQYSDRTQFAASGRMKAVAWHSKDELILNVTGKQIDSIRDLGQPPSFSKAVGVFEINEKKVADLERSLQWLNDCVRVAASNENRTEGAPDALWRAMTCGLTGEGFPAPKFYADYFNKYMEFLNGTDTSPSAPERFAQYFEESRGFTQGIRGLDEFPHYENHARIEASIYKWASKRRFCKTASGRLGFVPNSAQEGDVICIMYGGEVPYVLRPAKSGFFKLVGECFIDGIMHGEGLSEDAMEREFQLL</sequence>
<evidence type="ECO:0000313" key="2">
    <source>
        <dbReference type="EMBL" id="KAF4633367.1"/>
    </source>
</evidence>
<evidence type="ECO:0000259" key="1">
    <source>
        <dbReference type="Pfam" id="PF06985"/>
    </source>
</evidence>
<evidence type="ECO:0000313" key="3">
    <source>
        <dbReference type="Proteomes" id="UP000566819"/>
    </source>
</evidence>
<accession>A0A8H4RRV9</accession>
<protein>
    <recommendedName>
        <fullName evidence="1">Heterokaryon incompatibility domain-containing protein</fullName>
    </recommendedName>
</protein>
<feature type="domain" description="Heterokaryon incompatibility" evidence="1">
    <location>
        <begin position="146"/>
        <end position="244"/>
    </location>
</feature>